<evidence type="ECO:0000256" key="1">
    <source>
        <dbReference type="ARBA" id="ARBA00006432"/>
    </source>
</evidence>
<organism evidence="4 5">
    <name type="scientific">Siphonobacter aquaeclarae</name>
    <dbReference type="NCBI Taxonomy" id="563176"/>
    <lineage>
        <taxon>Bacteria</taxon>
        <taxon>Pseudomonadati</taxon>
        <taxon>Bacteroidota</taxon>
        <taxon>Cytophagia</taxon>
        <taxon>Cytophagales</taxon>
        <taxon>Cytophagaceae</taxon>
        <taxon>Siphonobacter</taxon>
    </lineage>
</organism>
<dbReference type="Gene3D" id="3.40.50.12780">
    <property type="entry name" value="N-terminal domain of ligase-like"/>
    <property type="match status" value="1"/>
</dbReference>
<dbReference type="Gene3D" id="3.30.300.30">
    <property type="match status" value="1"/>
</dbReference>
<evidence type="ECO:0000313" key="5">
    <source>
        <dbReference type="Proteomes" id="UP000198901"/>
    </source>
</evidence>
<dbReference type="InterPro" id="IPR000873">
    <property type="entry name" value="AMP-dep_synth/lig_dom"/>
</dbReference>
<keyword evidence="5" id="KW-1185">Reference proteome</keyword>
<keyword evidence="2 4" id="KW-0436">Ligase</keyword>
<evidence type="ECO:0000313" key="4">
    <source>
        <dbReference type="EMBL" id="SDM28670.1"/>
    </source>
</evidence>
<dbReference type="PANTHER" id="PTHR43201">
    <property type="entry name" value="ACYL-COA SYNTHETASE"/>
    <property type="match status" value="1"/>
</dbReference>
<dbReference type="RefSeq" id="WP_093204073.1">
    <property type="nucleotide sequence ID" value="NZ_FNGS01000005.1"/>
</dbReference>
<protein>
    <submittedName>
        <fullName evidence="4">O-succinylbenzoic acid--CoA ligase</fullName>
    </submittedName>
</protein>
<evidence type="ECO:0000256" key="2">
    <source>
        <dbReference type="ARBA" id="ARBA00022598"/>
    </source>
</evidence>
<feature type="domain" description="AMP-dependent synthetase/ligase" evidence="3">
    <location>
        <begin position="29"/>
        <end position="187"/>
    </location>
</feature>
<dbReference type="GO" id="GO:0006631">
    <property type="term" value="P:fatty acid metabolic process"/>
    <property type="evidence" value="ECO:0007669"/>
    <property type="project" value="TreeGrafter"/>
</dbReference>
<dbReference type="GO" id="GO:0031956">
    <property type="term" value="F:medium-chain fatty acid-CoA ligase activity"/>
    <property type="evidence" value="ECO:0007669"/>
    <property type="project" value="TreeGrafter"/>
</dbReference>
<dbReference type="InterPro" id="IPR045851">
    <property type="entry name" value="AMP-bd_C_sf"/>
</dbReference>
<dbReference type="AlphaFoldDB" id="A0A1G9S084"/>
<dbReference type="OrthoDB" id="8870348at2"/>
<gene>
    <name evidence="4" type="ORF">SAMN04488090_3117</name>
</gene>
<comment type="similarity">
    <text evidence="1">Belongs to the ATP-dependent AMP-binding enzyme family.</text>
</comment>
<dbReference type="STRING" id="563176.SAMN04488090_3117"/>
<evidence type="ECO:0000259" key="3">
    <source>
        <dbReference type="Pfam" id="PF00501"/>
    </source>
</evidence>
<dbReference type="Proteomes" id="UP000198901">
    <property type="component" value="Unassembled WGS sequence"/>
</dbReference>
<name>A0A1G9S084_9BACT</name>
<sequence length="345" mass="38125">MIRLTTPLPNPGTEYEREAVAFCREWLEGQPAFQLQTSGSTGTPKPIVLTRYQMEASARLTGDTFGLEPGDKALCCLNIRYIGGRMMLVRTLELGLDTWLVEPDAEPLRGLEEIPFAFAAFVPLQLQTLLGHTDRYLPALSRMKAIIIGGAAVSGALLEQLQVIQAPVYSTYGMTETVSHIAIQRLNGPDADGLFHALKGVDLSLDGRQCLAITAAASNHERIQTNDVAELFPDGSFRLLGRFDNIINSGGIKIQLEKTEQLAETRLARFFPDSRFFAWGFPDERLGQKLGLVVETTQIPDAEEILTELRGLFPPYQHPQLIRSISAFSETPSGKIDKRQTVARL</sequence>
<proteinExistence type="inferred from homology"/>
<dbReference type="InterPro" id="IPR042099">
    <property type="entry name" value="ANL_N_sf"/>
</dbReference>
<dbReference type="Pfam" id="PF00501">
    <property type="entry name" value="AMP-binding"/>
    <property type="match status" value="1"/>
</dbReference>
<accession>A0A1G9S084</accession>
<dbReference type="PANTHER" id="PTHR43201:SF5">
    <property type="entry name" value="MEDIUM-CHAIN ACYL-COA LIGASE ACSF2, MITOCHONDRIAL"/>
    <property type="match status" value="1"/>
</dbReference>
<dbReference type="EMBL" id="FNGS01000005">
    <property type="protein sequence ID" value="SDM28670.1"/>
    <property type="molecule type" value="Genomic_DNA"/>
</dbReference>
<reference evidence="4 5" key="1">
    <citation type="submission" date="2016-10" db="EMBL/GenBank/DDBJ databases">
        <authorList>
            <person name="de Groot N.N."/>
        </authorList>
    </citation>
    <scope>NUCLEOTIDE SEQUENCE [LARGE SCALE GENOMIC DNA]</scope>
    <source>
        <strain evidence="4 5">DSM 21668</strain>
    </source>
</reference>
<dbReference type="SUPFAM" id="SSF56801">
    <property type="entry name" value="Acetyl-CoA synthetase-like"/>
    <property type="match status" value="1"/>
</dbReference>